<dbReference type="AlphaFoldDB" id="A0A803SV19"/>
<dbReference type="Proteomes" id="UP000001646">
    <property type="component" value="Chromosome 6"/>
</dbReference>
<dbReference type="SUPFAM" id="SSF56854">
    <property type="entry name" value="Bcl-2 inhibitors of programmed cell death"/>
    <property type="match status" value="1"/>
</dbReference>
<evidence type="ECO:0000256" key="2">
    <source>
        <dbReference type="ARBA" id="ARBA00022703"/>
    </source>
</evidence>
<reference evidence="4" key="2">
    <citation type="submission" date="2025-08" db="UniProtKB">
        <authorList>
            <consortium name="Ensembl"/>
        </authorList>
    </citation>
    <scope>IDENTIFICATION</scope>
</reference>
<gene>
    <name evidence="4" type="primary">bcl2l12</name>
</gene>
<evidence type="ECO:0000313" key="4">
    <source>
        <dbReference type="Ensembl" id="ENSACAP00000026809.1"/>
    </source>
</evidence>
<proteinExistence type="predicted"/>
<evidence type="ECO:0008006" key="6">
    <source>
        <dbReference type="Google" id="ProtNLM"/>
    </source>
</evidence>
<keyword evidence="1" id="KW-0597">Phosphoprotein</keyword>
<organism evidence="4 5">
    <name type="scientific">Anolis carolinensis</name>
    <name type="common">Green anole</name>
    <name type="synonym">American chameleon</name>
    <dbReference type="NCBI Taxonomy" id="28377"/>
    <lineage>
        <taxon>Eukaryota</taxon>
        <taxon>Metazoa</taxon>
        <taxon>Chordata</taxon>
        <taxon>Craniata</taxon>
        <taxon>Vertebrata</taxon>
        <taxon>Euteleostomi</taxon>
        <taxon>Lepidosauria</taxon>
        <taxon>Squamata</taxon>
        <taxon>Bifurcata</taxon>
        <taxon>Unidentata</taxon>
        <taxon>Episquamata</taxon>
        <taxon>Toxicofera</taxon>
        <taxon>Iguania</taxon>
        <taxon>Dactyloidae</taxon>
        <taxon>Anolis</taxon>
    </lineage>
</organism>
<accession>A0A803SV19</accession>
<name>A0A803SV19_ANOCA</name>
<dbReference type="PANTHER" id="PTHR14965">
    <property type="entry name" value="SI:CH73-248E21.1"/>
    <property type="match status" value="1"/>
</dbReference>
<sequence length="365" mass="40737">MAKSSLPNKKCVKEETRLVLEAFLQRAALNGRPPGHVGRSYHDPQSYMYRSPIEHAPNCPTWTTVHEEINRVEEKKHGCSTSFKRFLRRRPSPQKTPDSPTASKDSLKRPKAGGETGEKARQKRFSFKNLLKKKGSTSGETANPSAPPQRPNTLPLVHCYCGSQPEERQGAQAADHDAEGAELYTLVAQKLDHLVKQQQLISPAKPKTWPLSKQQLNSLPTDTRSSTPVSSEEVPVELDEKQKEQIFQKLITLLEEQAGNINAKIEADSFLRNSLTRLSYGSFSRLVEAFTSRATSGAPSPQLAKLALTMELTRKVAGINSHAVHTLMGYSLQYMDMFIPWLQQQGGWVCSTGVFFCQNYSPSFL</sequence>
<dbReference type="Bgee" id="ENSACAG00000028537">
    <property type="expression patterns" value="Expressed in adrenal gland and 8 other cell types or tissues"/>
</dbReference>
<feature type="compositionally biased region" description="Basic residues" evidence="3">
    <location>
        <begin position="121"/>
        <end position="135"/>
    </location>
</feature>
<dbReference type="PANTHER" id="PTHR14965:SF2">
    <property type="entry name" value="BCL-2-LIKE PROTEIN 12"/>
    <property type="match status" value="1"/>
</dbReference>
<feature type="compositionally biased region" description="Polar residues" evidence="3">
    <location>
        <begin position="93"/>
        <end position="104"/>
    </location>
</feature>
<dbReference type="GeneTree" id="ENSGT00940000154318"/>
<evidence type="ECO:0000313" key="5">
    <source>
        <dbReference type="Proteomes" id="UP000001646"/>
    </source>
</evidence>
<dbReference type="InterPro" id="IPR036834">
    <property type="entry name" value="Bcl-2-like_sf"/>
</dbReference>
<evidence type="ECO:0000256" key="3">
    <source>
        <dbReference type="SAM" id="MobiDB-lite"/>
    </source>
</evidence>
<dbReference type="Pfam" id="PF15661">
    <property type="entry name" value="CF222"/>
    <property type="match status" value="1"/>
</dbReference>
<evidence type="ECO:0000256" key="1">
    <source>
        <dbReference type="ARBA" id="ARBA00022553"/>
    </source>
</evidence>
<reference evidence="4" key="3">
    <citation type="submission" date="2025-09" db="UniProtKB">
        <authorList>
            <consortium name="Ensembl"/>
        </authorList>
    </citation>
    <scope>IDENTIFICATION</scope>
</reference>
<keyword evidence="2" id="KW-0053">Apoptosis</keyword>
<protein>
    <recommendedName>
        <fullName evidence="6">BCL2 like 14</fullName>
    </recommendedName>
</protein>
<feature type="region of interest" description="Disordered" evidence="3">
    <location>
        <begin position="80"/>
        <end position="156"/>
    </location>
</feature>
<dbReference type="Ensembl" id="ENSACAT00000057363.1">
    <property type="protein sequence ID" value="ENSACAP00000026809.1"/>
    <property type="gene ID" value="ENSACAG00000028537.2"/>
</dbReference>
<dbReference type="GO" id="GO:0042981">
    <property type="term" value="P:regulation of apoptotic process"/>
    <property type="evidence" value="ECO:0007669"/>
    <property type="project" value="InterPro"/>
</dbReference>
<feature type="region of interest" description="Disordered" evidence="3">
    <location>
        <begin position="217"/>
        <end position="237"/>
    </location>
</feature>
<dbReference type="InterPro" id="IPR031362">
    <property type="entry name" value="BNIP5"/>
</dbReference>
<dbReference type="GO" id="GO:0006915">
    <property type="term" value="P:apoptotic process"/>
    <property type="evidence" value="ECO:0007669"/>
    <property type="project" value="UniProtKB-KW"/>
</dbReference>
<reference evidence="4 5" key="1">
    <citation type="submission" date="2009-12" db="EMBL/GenBank/DDBJ databases">
        <title>The Genome Sequence of Anolis carolinensis (Green Anole Lizard).</title>
        <authorList>
            <consortium name="The Genome Sequencing Platform"/>
            <person name="Di Palma F."/>
            <person name="Alfoldi J."/>
            <person name="Heiman D."/>
            <person name="Young S."/>
            <person name="Grabherr M."/>
            <person name="Johnson J."/>
            <person name="Lander E.S."/>
            <person name="Lindblad-Toh K."/>
        </authorList>
    </citation>
    <scope>NUCLEOTIDE SEQUENCE [LARGE SCALE GENOMIC DNA]</scope>
    <source>
        <strain evidence="4 5">JBL SC #1</strain>
    </source>
</reference>
<dbReference type="InParanoid" id="A0A803SV19"/>
<keyword evidence="5" id="KW-1185">Reference proteome</keyword>